<feature type="compositionally biased region" description="Basic residues" evidence="7">
    <location>
        <begin position="705"/>
        <end position="714"/>
    </location>
</feature>
<sequence length="734" mass="83630">MGSIPHVLHTSARAISRAEFVDAVRATCPPRYPLARGTTHRPIGLAISGGVDSMALAWLCYNAKRCEPSWKIADNPVSNLYGFVIDHALRDESATEAQSVVEILRSRMGFRAEVTRINWQAELGEAADPKALTNFESLARRARYRKFGRLCAARGIVSLFLAHHQDDQYETVMMRLLQGHGPAGLRGMRVAGDIPECHDIFGAYGSGFVDDQQSQQPFWNLRPSKHQKQSMRAEMKAEIPAHLLARERSAGRATDSDRYLYDEYDKQLRGTRWLTPLAPLDVEEGGLFVYRPLLEFSKDRLIATCLENNVPWFEDSTNQDRTLTLRNAVRHVYRNYRLPVALQKPSVLQLSKRCDARARAQEAEVDRLLSRTVVRDFEPNVGTVLIRMPEFSVESVRRGLKKRSPIREEMRRNHLRSVASLFVQRILAIVTPDYQLTPAANLQQVVSRLFPALEGGQRASEQPPKAFNICGVHFLPIRPAKSDTLYWYLTREPYASNVPIPAVYFKPLKEKLRRWDTFFTLRFSPWTLWDGRFWIRVVNQLKVPAQVAPFNKEHAKPFREALLDDNERDRLAALLKRHAPGKVRYTLPAIYIASDKDWAVHAHTSSRRTGTGGQGTTRPLTNTGEDGLEAEDVVATSIGGTKKKQARTLVALPTLGVYLPGIDHWLHWEVRYRRVDAKTFVSSVRSEQQLKRRKRIILAALRGPAGKRRLRKSKPHSDTRSLGHWRTSRNLSKR</sequence>
<feature type="region of interest" description="Disordered" evidence="7">
    <location>
        <begin position="703"/>
        <end position="734"/>
    </location>
</feature>
<evidence type="ECO:0000256" key="7">
    <source>
        <dbReference type="SAM" id="MobiDB-lite"/>
    </source>
</evidence>
<evidence type="ECO:0000256" key="2">
    <source>
        <dbReference type="ARBA" id="ARBA00022598"/>
    </source>
</evidence>
<reference evidence="9" key="1">
    <citation type="submission" date="2022-07" db="EMBL/GenBank/DDBJ databases">
        <title>Fungi with potential for degradation of polypropylene.</title>
        <authorList>
            <person name="Gostincar C."/>
        </authorList>
    </citation>
    <scope>NUCLEOTIDE SEQUENCE</scope>
    <source>
        <strain evidence="9">EXF-13308</strain>
    </source>
</reference>
<dbReference type="SUPFAM" id="SSF52402">
    <property type="entry name" value="Adenine nucleotide alpha hydrolases-like"/>
    <property type="match status" value="1"/>
</dbReference>
<dbReference type="EMBL" id="JANBVO010000019">
    <property type="protein sequence ID" value="KAJ9143290.1"/>
    <property type="molecule type" value="Genomic_DNA"/>
</dbReference>
<dbReference type="GO" id="GO:0008033">
    <property type="term" value="P:tRNA processing"/>
    <property type="evidence" value="ECO:0007669"/>
    <property type="project" value="UniProtKB-KW"/>
</dbReference>
<evidence type="ECO:0000313" key="9">
    <source>
        <dbReference type="EMBL" id="KAJ9143290.1"/>
    </source>
</evidence>
<dbReference type="PANTHER" id="PTHR43033:SF1">
    <property type="entry name" value="TRNA(ILE)-LYSIDINE SYNTHASE-RELATED"/>
    <property type="match status" value="1"/>
</dbReference>
<keyword evidence="3" id="KW-0819">tRNA processing</keyword>
<evidence type="ECO:0000259" key="8">
    <source>
        <dbReference type="Pfam" id="PF01171"/>
    </source>
</evidence>
<feature type="domain" description="tRNA(Ile)-lysidine/2-thiocytidine synthase N-terminal" evidence="8">
    <location>
        <begin position="285"/>
        <end position="331"/>
    </location>
</feature>
<organism evidence="9 10">
    <name type="scientific">Pleurostoma richardsiae</name>
    <dbReference type="NCBI Taxonomy" id="41990"/>
    <lineage>
        <taxon>Eukaryota</taxon>
        <taxon>Fungi</taxon>
        <taxon>Dikarya</taxon>
        <taxon>Ascomycota</taxon>
        <taxon>Pezizomycotina</taxon>
        <taxon>Sordariomycetes</taxon>
        <taxon>Sordariomycetidae</taxon>
        <taxon>Calosphaeriales</taxon>
        <taxon>Pleurostomataceae</taxon>
        <taxon>Pleurostoma</taxon>
    </lineage>
</organism>
<keyword evidence="4" id="KW-0547">Nucleotide-binding</keyword>
<evidence type="ECO:0000256" key="1">
    <source>
        <dbReference type="ARBA" id="ARBA00013267"/>
    </source>
</evidence>
<evidence type="ECO:0000256" key="4">
    <source>
        <dbReference type="ARBA" id="ARBA00022741"/>
    </source>
</evidence>
<dbReference type="PANTHER" id="PTHR43033">
    <property type="entry name" value="TRNA(ILE)-LYSIDINE SYNTHASE-RELATED"/>
    <property type="match status" value="1"/>
</dbReference>
<dbReference type="Proteomes" id="UP001174694">
    <property type="component" value="Unassembled WGS sequence"/>
</dbReference>
<dbReference type="HAMAP" id="MF_01161">
    <property type="entry name" value="tRNA_Ile_lys_synt"/>
    <property type="match status" value="1"/>
</dbReference>
<dbReference type="Pfam" id="PF01171">
    <property type="entry name" value="ATP_bind_3"/>
    <property type="match status" value="2"/>
</dbReference>
<dbReference type="AlphaFoldDB" id="A0AA38VHM6"/>
<keyword evidence="9" id="KW-0378">Hydrolase</keyword>
<keyword evidence="2" id="KW-0436">Ligase</keyword>
<comment type="caution">
    <text evidence="9">The sequence shown here is derived from an EMBL/GenBank/DDBJ whole genome shotgun (WGS) entry which is preliminary data.</text>
</comment>
<name>A0AA38VHM6_9PEZI</name>
<dbReference type="Gene3D" id="3.40.50.620">
    <property type="entry name" value="HUPs"/>
    <property type="match status" value="1"/>
</dbReference>
<keyword evidence="10" id="KW-1185">Reference proteome</keyword>
<dbReference type="GO" id="GO:0032267">
    <property type="term" value="F:tRNA(Ile)-lysidine synthase activity"/>
    <property type="evidence" value="ECO:0007669"/>
    <property type="project" value="UniProtKB-EC"/>
</dbReference>
<feature type="domain" description="tRNA(Ile)-lysidine/2-thiocytidine synthase N-terminal" evidence="8">
    <location>
        <begin position="44"/>
        <end position="191"/>
    </location>
</feature>
<dbReference type="InterPro" id="IPR011063">
    <property type="entry name" value="TilS/TtcA_N"/>
</dbReference>
<dbReference type="GO" id="GO:0005524">
    <property type="term" value="F:ATP binding"/>
    <property type="evidence" value="ECO:0007669"/>
    <property type="project" value="UniProtKB-KW"/>
</dbReference>
<keyword evidence="5" id="KW-0067">ATP-binding</keyword>
<dbReference type="CDD" id="cd01992">
    <property type="entry name" value="TilS_N"/>
    <property type="match status" value="1"/>
</dbReference>
<dbReference type="InterPro" id="IPR012795">
    <property type="entry name" value="tRNA_Ile_lys_synt_N"/>
</dbReference>
<gene>
    <name evidence="9" type="ORF">NKR23_g6700</name>
</gene>
<protein>
    <recommendedName>
        <fullName evidence="1">tRNA(Ile)-lysidine synthetase</fullName>
        <ecNumber evidence="1">6.3.4.19</ecNumber>
    </recommendedName>
</protein>
<accession>A0AA38VHM6</accession>
<dbReference type="GO" id="GO:0016787">
    <property type="term" value="F:hydrolase activity"/>
    <property type="evidence" value="ECO:0007669"/>
    <property type="project" value="UniProtKB-KW"/>
</dbReference>
<dbReference type="EC" id="6.3.4.19" evidence="1"/>
<evidence type="ECO:0000256" key="5">
    <source>
        <dbReference type="ARBA" id="ARBA00022840"/>
    </source>
</evidence>
<comment type="catalytic activity">
    <reaction evidence="6">
        <text>cytidine(34) in tRNA(Ile2) + L-lysine + ATP = lysidine(34) in tRNA(Ile2) + AMP + diphosphate + H(+)</text>
        <dbReference type="Rhea" id="RHEA:43744"/>
        <dbReference type="Rhea" id="RHEA-COMP:10625"/>
        <dbReference type="Rhea" id="RHEA-COMP:10670"/>
        <dbReference type="ChEBI" id="CHEBI:15378"/>
        <dbReference type="ChEBI" id="CHEBI:30616"/>
        <dbReference type="ChEBI" id="CHEBI:32551"/>
        <dbReference type="ChEBI" id="CHEBI:33019"/>
        <dbReference type="ChEBI" id="CHEBI:82748"/>
        <dbReference type="ChEBI" id="CHEBI:83665"/>
        <dbReference type="ChEBI" id="CHEBI:456215"/>
        <dbReference type="EC" id="6.3.4.19"/>
    </reaction>
</comment>
<evidence type="ECO:0000313" key="10">
    <source>
        <dbReference type="Proteomes" id="UP001174694"/>
    </source>
</evidence>
<dbReference type="InterPro" id="IPR014729">
    <property type="entry name" value="Rossmann-like_a/b/a_fold"/>
</dbReference>
<evidence type="ECO:0000256" key="6">
    <source>
        <dbReference type="ARBA" id="ARBA00048539"/>
    </source>
</evidence>
<proteinExistence type="inferred from homology"/>
<dbReference type="InterPro" id="IPR012094">
    <property type="entry name" value="tRNA_Ile_lys_synt"/>
</dbReference>
<evidence type="ECO:0000256" key="3">
    <source>
        <dbReference type="ARBA" id="ARBA00022694"/>
    </source>
</evidence>
<feature type="region of interest" description="Disordered" evidence="7">
    <location>
        <begin position="604"/>
        <end position="625"/>
    </location>
</feature>